<feature type="transmembrane region" description="Helical" evidence="1">
    <location>
        <begin position="119"/>
        <end position="143"/>
    </location>
</feature>
<keyword evidence="1" id="KW-1133">Transmembrane helix</keyword>
<reference evidence="2 3" key="1">
    <citation type="journal article" date="2016" name="Nat. Commun.">
        <title>Thousands of microbial genomes shed light on interconnected biogeochemical processes in an aquifer system.</title>
        <authorList>
            <person name="Anantharaman K."/>
            <person name="Brown C.T."/>
            <person name="Hug L.A."/>
            <person name="Sharon I."/>
            <person name="Castelle C.J."/>
            <person name="Probst A.J."/>
            <person name="Thomas B.C."/>
            <person name="Singh A."/>
            <person name="Wilkins M.J."/>
            <person name="Karaoz U."/>
            <person name="Brodie E.L."/>
            <person name="Williams K.H."/>
            <person name="Hubbard S.S."/>
            <person name="Banfield J.F."/>
        </authorList>
    </citation>
    <scope>NUCLEOTIDE SEQUENCE [LARGE SCALE GENOMIC DNA]</scope>
</reference>
<comment type="caution">
    <text evidence="2">The sequence shown here is derived from an EMBL/GenBank/DDBJ whole genome shotgun (WGS) entry which is preliminary data.</text>
</comment>
<evidence type="ECO:0000313" key="2">
    <source>
        <dbReference type="EMBL" id="OGG35092.1"/>
    </source>
</evidence>
<keyword evidence="1" id="KW-0812">Transmembrane</keyword>
<accession>A0A1F6BEA1</accession>
<dbReference type="EMBL" id="MFKE01000018">
    <property type="protein sequence ID" value="OGG35092.1"/>
    <property type="molecule type" value="Genomic_DNA"/>
</dbReference>
<dbReference type="AlphaFoldDB" id="A0A1F6BEA1"/>
<name>A0A1F6BEA1_9BACT</name>
<proteinExistence type="predicted"/>
<organism evidence="2 3">
    <name type="scientific">Candidatus Gottesmanbacteria bacterium RIFOXYB1_FULL_47_11</name>
    <dbReference type="NCBI Taxonomy" id="1798401"/>
    <lineage>
        <taxon>Bacteria</taxon>
        <taxon>Candidatus Gottesmaniibacteriota</taxon>
    </lineage>
</organism>
<protein>
    <recommendedName>
        <fullName evidence="4">Transcription factor zinc-finger domain-containing protein</fullName>
    </recommendedName>
</protein>
<evidence type="ECO:0008006" key="4">
    <source>
        <dbReference type="Google" id="ProtNLM"/>
    </source>
</evidence>
<evidence type="ECO:0000256" key="1">
    <source>
        <dbReference type="SAM" id="Phobius"/>
    </source>
</evidence>
<evidence type="ECO:0000313" key="3">
    <source>
        <dbReference type="Proteomes" id="UP000176186"/>
    </source>
</evidence>
<keyword evidence="1" id="KW-0472">Membrane</keyword>
<sequence length="240" mass="26796">MKCPNNDGDLAVHTAAGENNLTVSYSRCPTCRGYWMDSFAANFIKLSPYEENDTIVIGNPATFTCPVCQTHLTRALGENIPDSVSVYTCPNHHGYFFPSGQLAAFKEAQTVKIKYHKTWNLPLASVASVLLAGVAFFVISGAIRQPQEMRSQAQQVFTGQKAYLAEETDSVLFSATTSIDTTVTIHIPLFDNFSREMTTTNKRTHILYVPDIPVGEYHYYFTMTAGEREEETPEYILIKP</sequence>
<dbReference type="Proteomes" id="UP000176186">
    <property type="component" value="Unassembled WGS sequence"/>
</dbReference>
<gene>
    <name evidence="2" type="ORF">A2363_01120</name>
</gene>